<proteinExistence type="predicted"/>
<comment type="caution">
    <text evidence="1">The sequence shown here is derived from an EMBL/GenBank/DDBJ whole genome shotgun (WGS) entry which is preliminary data.</text>
</comment>
<evidence type="ECO:0000313" key="2">
    <source>
        <dbReference type="Proteomes" id="UP001062846"/>
    </source>
</evidence>
<dbReference type="Proteomes" id="UP001062846">
    <property type="component" value="Chromosome 2"/>
</dbReference>
<name>A0ACC0PWY8_RHOML</name>
<keyword evidence="2" id="KW-1185">Reference proteome</keyword>
<organism evidence="1 2">
    <name type="scientific">Rhododendron molle</name>
    <name type="common">Chinese azalea</name>
    <name type="synonym">Azalea mollis</name>
    <dbReference type="NCBI Taxonomy" id="49168"/>
    <lineage>
        <taxon>Eukaryota</taxon>
        <taxon>Viridiplantae</taxon>
        <taxon>Streptophyta</taxon>
        <taxon>Embryophyta</taxon>
        <taxon>Tracheophyta</taxon>
        <taxon>Spermatophyta</taxon>
        <taxon>Magnoliopsida</taxon>
        <taxon>eudicotyledons</taxon>
        <taxon>Gunneridae</taxon>
        <taxon>Pentapetalae</taxon>
        <taxon>asterids</taxon>
        <taxon>Ericales</taxon>
        <taxon>Ericaceae</taxon>
        <taxon>Ericoideae</taxon>
        <taxon>Rhodoreae</taxon>
        <taxon>Rhododendron</taxon>
    </lineage>
</organism>
<sequence>MLGGNLNHWGRGKRNNCRRGAPVWLQTPMPSPHLGRCICFRTGDDDANTTNLYSIPIDNGENDFAYPPSHNHHHHKGGGGEAVGLKPFNRSTIDIPVAFAAVRSSLFCIGGLEVSNEEEASRPWAEVFDPRTESYYPLPSPPSLGLLRHGFFGLVYAALHSSKRILVASPILNAAYVCNVVDGEWKQLDHNINFKGQVEEENILNKTSSLILSTFSLYLSQTKLPPKGGRRRLLPSSSWDLFFPFP</sequence>
<gene>
    <name evidence="1" type="ORF">RHMOL_Rhmol02G0249100</name>
</gene>
<evidence type="ECO:0000313" key="1">
    <source>
        <dbReference type="EMBL" id="KAI8569063.1"/>
    </source>
</evidence>
<reference evidence="1" key="1">
    <citation type="submission" date="2022-02" db="EMBL/GenBank/DDBJ databases">
        <title>Plant Genome Project.</title>
        <authorList>
            <person name="Zhang R.-G."/>
        </authorList>
    </citation>
    <scope>NUCLEOTIDE SEQUENCE</scope>
    <source>
        <strain evidence="1">AT1</strain>
    </source>
</reference>
<protein>
    <submittedName>
        <fullName evidence="1">Uncharacterized protein</fullName>
    </submittedName>
</protein>
<dbReference type="EMBL" id="CM046389">
    <property type="protein sequence ID" value="KAI8569063.1"/>
    <property type="molecule type" value="Genomic_DNA"/>
</dbReference>
<accession>A0ACC0PWY8</accession>